<accession>D2VCH3</accession>
<sequence length="412" mass="47804">MLICEKIQKENLKGRDKFGNNILHYLFSVKGKNLELLSNIPEEDIKLMRQEPNIYDITPNEIAIVNGYNIQGTFTKKFSYEGLVKTIGNSWNLFPIDGLIVNDRILYACMNNLKNTSSSEFSEYLDINFRDVNGKHLVHYSPYCFTETFTKNLNLSLKDILFCKDGNQTMPFQTSRSFTIDILAKIEELPKFNYISHTDDLGMFRYLYRFAFDSFHSLILMKETNFIGFDYSSGQPELVSLCTHRSDGIYYFSIEKSPLKQLRNVHFFGTVDGDDISHYVVRYYLHFIRNHPHHYVMKGKPILQALIARGLRMDFVKNSKGQTAFDLINELACNTPVMLANSKYLKKDVKRGLGNNSKALAKFIIEHKGPKELIVEESETTLALKCEKVAHFSIKMKRKLYFEYKPKPTEKI</sequence>
<dbReference type="KEGG" id="ngr:NAEGRDRAFT_66571"/>
<dbReference type="InParanoid" id="D2VCH3"/>
<organism evidence="2">
    <name type="scientific">Naegleria gruberi</name>
    <name type="common">Amoeba</name>
    <dbReference type="NCBI Taxonomy" id="5762"/>
    <lineage>
        <taxon>Eukaryota</taxon>
        <taxon>Discoba</taxon>
        <taxon>Heterolobosea</taxon>
        <taxon>Tetramitia</taxon>
        <taxon>Eutetramitia</taxon>
        <taxon>Vahlkampfiidae</taxon>
        <taxon>Naegleria</taxon>
    </lineage>
</organism>
<evidence type="ECO:0000313" key="1">
    <source>
        <dbReference type="EMBL" id="EFC45310.1"/>
    </source>
</evidence>
<dbReference type="EMBL" id="GG738863">
    <property type="protein sequence ID" value="EFC45310.1"/>
    <property type="molecule type" value="Genomic_DNA"/>
</dbReference>
<name>D2VCH3_NAEGR</name>
<keyword evidence="2" id="KW-1185">Reference proteome</keyword>
<proteinExistence type="predicted"/>
<dbReference type="GeneID" id="8850422"/>
<dbReference type="AlphaFoldDB" id="D2VCH3"/>
<gene>
    <name evidence="1" type="ORF">NAEGRDRAFT_66571</name>
</gene>
<reference evidence="1 2" key="1">
    <citation type="journal article" date="2010" name="Cell">
        <title>The genome of Naegleria gruberi illuminates early eukaryotic versatility.</title>
        <authorList>
            <person name="Fritz-Laylin L.K."/>
            <person name="Prochnik S.E."/>
            <person name="Ginger M.L."/>
            <person name="Dacks J.B."/>
            <person name="Carpenter M.L."/>
            <person name="Field M.C."/>
            <person name="Kuo A."/>
            <person name="Paredez A."/>
            <person name="Chapman J."/>
            <person name="Pham J."/>
            <person name="Shu S."/>
            <person name="Neupane R."/>
            <person name="Cipriano M."/>
            <person name="Mancuso J."/>
            <person name="Tu H."/>
            <person name="Salamov A."/>
            <person name="Lindquist E."/>
            <person name="Shapiro H."/>
            <person name="Lucas S."/>
            <person name="Grigoriev I.V."/>
            <person name="Cande W.Z."/>
            <person name="Fulton C."/>
            <person name="Rokhsar D.S."/>
            <person name="Dawson S.C."/>
        </authorList>
    </citation>
    <scope>NUCLEOTIDE SEQUENCE [LARGE SCALE GENOMIC DNA]</scope>
    <source>
        <strain evidence="1 2">NEG-M</strain>
    </source>
</reference>
<protein>
    <submittedName>
        <fullName evidence="1">Predicted protein</fullName>
    </submittedName>
</protein>
<dbReference type="RefSeq" id="XP_002678054.1">
    <property type="nucleotide sequence ID" value="XM_002678008.1"/>
</dbReference>
<dbReference type="Proteomes" id="UP000006671">
    <property type="component" value="Unassembled WGS sequence"/>
</dbReference>
<evidence type="ECO:0000313" key="2">
    <source>
        <dbReference type="Proteomes" id="UP000006671"/>
    </source>
</evidence>
<dbReference type="VEuPathDB" id="AmoebaDB:NAEGRDRAFT_66571"/>